<keyword evidence="1" id="KW-0802">TPR repeat</keyword>
<dbReference type="PROSITE" id="PS50005">
    <property type="entry name" value="TPR"/>
    <property type="match status" value="1"/>
</dbReference>
<dbReference type="InterPro" id="IPR011990">
    <property type="entry name" value="TPR-like_helical_dom_sf"/>
</dbReference>
<comment type="caution">
    <text evidence="2">The sequence shown here is derived from an EMBL/GenBank/DDBJ whole genome shotgun (WGS) entry which is preliminary data.</text>
</comment>
<gene>
    <name evidence="2" type="ORF">ENJ51_07170</name>
</gene>
<dbReference type="Pfam" id="PF14559">
    <property type="entry name" value="TPR_19"/>
    <property type="match status" value="1"/>
</dbReference>
<dbReference type="SUPFAM" id="SSF48452">
    <property type="entry name" value="TPR-like"/>
    <property type="match status" value="1"/>
</dbReference>
<name>A0A7V2T384_LEUMU</name>
<proteinExistence type="predicted"/>
<dbReference type="InterPro" id="IPR019734">
    <property type="entry name" value="TPR_rpt"/>
</dbReference>
<dbReference type="AlphaFoldDB" id="A0A7V2T384"/>
<dbReference type="Proteomes" id="UP000885750">
    <property type="component" value="Unassembled WGS sequence"/>
</dbReference>
<organism evidence="2">
    <name type="scientific">Leucothrix mucor</name>
    <dbReference type="NCBI Taxonomy" id="45248"/>
    <lineage>
        <taxon>Bacteria</taxon>
        <taxon>Pseudomonadati</taxon>
        <taxon>Pseudomonadota</taxon>
        <taxon>Gammaproteobacteria</taxon>
        <taxon>Thiotrichales</taxon>
        <taxon>Thiotrichaceae</taxon>
        <taxon>Leucothrix</taxon>
    </lineage>
</organism>
<protein>
    <submittedName>
        <fullName evidence="2">Tetratricopeptide repeat protein</fullName>
    </submittedName>
</protein>
<dbReference type="Gene3D" id="1.25.40.10">
    <property type="entry name" value="Tetratricopeptide repeat domain"/>
    <property type="match status" value="1"/>
</dbReference>
<dbReference type="EMBL" id="DRMS01000266">
    <property type="protein sequence ID" value="HFC92578.1"/>
    <property type="molecule type" value="Genomic_DNA"/>
</dbReference>
<evidence type="ECO:0000313" key="2">
    <source>
        <dbReference type="EMBL" id="HFC92578.1"/>
    </source>
</evidence>
<sequence>MKIDSDVIQLLSQIGYLACLKGNVTDGQMIMDSVEINSDSNPAAMIGVAISRIYAGQYPEAARALKKVLNTEPSNMTAKTFLGIALSESGESEEAFSLFKEVVASGNSDNRAVASFYLAEMDVAEIK</sequence>
<accession>A0A7V2T384</accession>
<feature type="repeat" description="TPR" evidence="1">
    <location>
        <begin position="42"/>
        <end position="75"/>
    </location>
</feature>
<evidence type="ECO:0000256" key="1">
    <source>
        <dbReference type="PROSITE-ProRule" id="PRU00339"/>
    </source>
</evidence>
<reference evidence="2" key="1">
    <citation type="journal article" date="2020" name="mSystems">
        <title>Genome- and Community-Level Interaction Insights into Carbon Utilization and Element Cycling Functions of Hydrothermarchaeota in Hydrothermal Sediment.</title>
        <authorList>
            <person name="Zhou Z."/>
            <person name="Liu Y."/>
            <person name="Xu W."/>
            <person name="Pan J."/>
            <person name="Luo Z.H."/>
            <person name="Li M."/>
        </authorList>
    </citation>
    <scope>NUCLEOTIDE SEQUENCE [LARGE SCALE GENOMIC DNA]</scope>
    <source>
        <strain evidence="2">HyVt-493</strain>
    </source>
</reference>